<proteinExistence type="predicted"/>
<protein>
    <submittedName>
        <fullName evidence="2">Uncharacterized protein</fullName>
    </submittedName>
</protein>
<keyword evidence="3" id="KW-1185">Reference proteome</keyword>
<dbReference type="GeneID" id="14537797"/>
<evidence type="ECO:0000256" key="1">
    <source>
        <dbReference type="SAM" id="MobiDB-lite"/>
    </source>
</evidence>
<organism evidence="2 3">
    <name type="scientific">Candida orthopsilosis (strain 90-125)</name>
    <name type="common">Yeast</name>
    <dbReference type="NCBI Taxonomy" id="1136231"/>
    <lineage>
        <taxon>Eukaryota</taxon>
        <taxon>Fungi</taxon>
        <taxon>Dikarya</taxon>
        <taxon>Ascomycota</taxon>
        <taxon>Saccharomycotina</taxon>
        <taxon>Pichiomycetes</taxon>
        <taxon>Debaryomycetaceae</taxon>
        <taxon>Candida/Lodderomyces clade</taxon>
        <taxon>Candida</taxon>
    </lineage>
</organism>
<evidence type="ECO:0000313" key="3">
    <source>
        <dbReference type="Proteomes" id="UP000005018"/>
    </source>
</evidence>
<dbReference type="Proteomes" id="UP000005018">
    <property type="component" value="Chromosome 1"/>
</dbReference>
<feature type="compositionally biased region" description="Basic and acidic residues" evidence="1">
    <location>
        <begin position="1059"/>
        <end position="1068"/>
    </location>
</feature>
<evidence type="ECO:0000313" key="2">
    <source>
        <dbReference type="EMBL" id="CCG21072.1"/>
    </source>
</evidence>
<name>H8WWT2_CANO9</name>
<dbReference type="RefSeq" id="XP_003866511.1">
    <property type="nucleotide sequence ID" value="XM_003866463.1"/>
</dbReference>
<dbReference type="EMBL" id="HE681719">
    <property type="protein sequence ID" value="CCG21072.1"/>
    <property type="molecule type" value="Genomic_DNA"/>
</dbReference>
<reference evidence="2 3" key="1">
    <citation type="journal article" date="2012" name="PLoS ONE">
        <title>Sequence and analysis of the genome of the pathogenic yeast Candida orthopsilosis.</title>
        <authorList>
            <person name="Riccombeni A."/>
            <person name="Vidanes G."/>
            <person name="Proux-Wera E."/>
            <person name="Wolfe K.H."/>
            <person name="Butler G."/>
        </authorList>
    </citation>
    <scope>NUCLEOTIDE SEQUENCE [LARGE SCALE GENOMIC DNA]</scope>
    <source>
        <strain evidence="2 3">Co 90-125</strain>
    </source>
</reference>
<feature type="region of interest" description="Disordered" evidence="1">
    <location>
        <begin position="1334"/>
        <end position="1367"/>
    </location>
</feature>
<dbReference type="HOGENOM" id="CLU_254170_0_0_1"/>
<feature type="compositionally biased region" description="Polar residues" evidence="1">
    <location>
        <begin position="1354"/>
        <end position="1367"/>
    </location>
</feature>
<dbReference type="KEGG" id="cot:CORT_0A06870"/>
<feature type="region of interest" description="Disordered" evidence="1">
    <location>
        <begin position="1040"/>
        <end position="1104"/>
    </location>
</feature>
<dbReference type="OrthoDB" id="4084534at2759"/>
<sequence length="1403" mass="160560">MLSSRVIARQLFKSAIVKAPQLAVPACSTISKYHRTLDQSYASRLFIRGYATHVEDYEIDYISLKKKTKEKNENNNEKLDINTPLPNFALKRPENVGFPYHRLHKYDESLMEELLDFYDWDFKITNEEGYPRGLSYTKYYYVELKIFEQFLQDTFNYRIKNFADLSGSEIVNTLFIFKDYYTRGEIPEVTKEKKPKYDEMVKFFIEFVNKDAQFPQEVVKEFFPEVKREREISNFLDLGLYFYVPELKSLDREFNFKRIRSKKDLILQIDKTVKEFNHFLEGNKQADESFFKVLIQVERYKALLDKLAESITPLKVIKNIIERHDFGQAMSETMFEGLEEKEDRQQIEKMVAELGVSWSMLEFGNLIPATGKYSELAPRLYEISTTPNHPFEDKSKHLLEVLTTDELRSGMLLSRLTEYNFETAKYNFTGNLQEDWILNVLLKWDYPLEVALAEKFEDDWYDFNHEDWAACEAYYCIGSSTIKKLAQVPDILVKYLQLKGDSFAKCLPEGSLLLNLKKELAAAKLALGVDFAFFADTQHLIKDIKERVTLPRNTLNGLVSAIDESSRYFGNHLEVLDELAKGSEPEGLVDRHTSANYKQIPDWLRFERHVAEIEFLKSLTGDFGNKSKVISTIEDVTNRILEDGTLYPEINHGSLLILRAKLKEFSVNNTTDCFEILNTVLLSNDVFAQFEKRVKENQTDKPAPYVQIPDELELSDFVGELTKLKDALGGTSFKEHTSDKVLKALDYQIENFFDGDSGKDSLISSNSDSFRYIRLKRRLGRLFDINGQNTESLDILLNSQAVFDSFEKEKLDKEVVAEETPKYRQVPNDFILEEYVLELKQLKDSLHIAKFADVYADEVLAKIEEFSKASYSTTDKKLIWHKLYRNLALLFKHNHGSTFILDNVLTSAAELEKLNKSATKPKDPVGDQIEFLKREEYDVLGAFLTASRLLYKSDVTKVSKEEFSSLVDMYIATLDATSLGYLFKKAVLDSMKEYNATIEHYPAFIVCLYGMSKNLAGEPITKQRLQEFYADLARSITEETNANSKERLDPMEAVSSMKFPDDKSRDFANESTAEVEYEYDIREHDPLQDRSSTSEGVSSHGVKYQNSEQYIADLDNQRGGVAKDDSFEDAIRAAFVSALQNDETLKAGTQSSKAKKPQRRSNERISATAANINAIDPVKLEEYLTMVNKDELSKQRQAEAYKWSKAKYDQSLATSSKKYLLLSLVGDEVPVSANLIRDDLSHELDIFEILNKFSDAELALIYDRLQILQNESYKVVGYKSDAKRKYLILENEGGEKQSRGASGKSSRGKRVATTAAAAMLAYLALSFASNEPSKGASDVGARERPGGTVEGLSSPVTGESNELGETQVNKVPVVARYPDLTGQEEHVKDTKRLGFKNILWNTK</sequence>
<dbReference type="eggNOG" id="ENOG502SGH0">
    <property type="taxonomic scope" value="Eukaryota"/>
</dbReference>
<feature type="compositionally biased region" description="Basic and acidic residues" evidence="1">
    <location>
        <begin position="1079"/>
        <end position="1088"/>
    </location>
</feature>
<gene>
    <name evidence="2" type="ORF">CORT_0A06870</name>
</gene>
<accession>H8WWT2</accession>